<dbReference type="SUPFAM" id="SSF51905">
    <property type="entry name" value="FAD/NAD(P)-binding domain"/>
    <property type="match status" value="1"/>
</dbReference>
<dbReference type="GO" id="GO:0050660">
    <property type="term" value="F:flavin adenine dinucleotide binding"/>
    <property type="evidence" value="ECO:0007669"/>
    <property type="project" value="InterPro"/>
</dbReference>
<dbReference type="AlphaFoldDB" id="A0A8J3E693"/>
<dbReference type="InterPro" id="IPR045170">
    <property type="entry name" value="MTOX"/>
</dbReference>
<dbReference type="InterPro" id="IPR006076">
    <property type="entry name" value="FAD-dep_OxRdtase"/>
</dbReference>
<organism evidence="6 7">
    <name type="scientific">Aliidongia dinghuensis</name>
    <dbReference type="NCBI Taxonomy" id="1867774"/>
    <lineage>
        <taxon>Bacteria</taxon>
        <taxon>Pseudomonadati</taxon>
        <taxon>Pseudomonadota</taxon>
        <taxon>Alphaproteobacteria</taxon>
        <taxon>Rhodospirillales</taxon>
        <taxon>Dongiaceae</taxon>
        <taxon>Aliidongia</taxon>
    </lineage>
</organism>
<reference evidence="6" key="1">
    <citation type="journal article" date="2014" name="Int. J. Syst. Evol. Microbiol.">
        <title>Complete genome sequence of Corynebacterium casei LMG S-19264T (=DSM 44701T), isolated from a smear-ripened cheese.</title>
        <authorList>
            <consortium name="US DOE Joint Genome Institute (JGI-PGF)"/>
            <person name="Walter F."/>
            <person name="Albersmeier A."/>
            <person name="Kalinowski J."/>
            <person name="Ruckert C."/>
        </authorList>
    </citation>
    <scope>NUCLEOTIDE SEQUENCE</scope>
    <source>
        <strain evidence="6">CGMCC 1.15725</strain>
    </source>
</reference>
<protein>
    <submittedName>
        <fullName evidence="6">FAD-dependent oxidoreductase</fullName>
    </submittedName>
</protein>
<keyword evidence="2" id="KW-0285">Flavoprotein</keyword>
<comment type="cofactor">
    <cofactor evidence="1">
        <name>FAD</name>
        <dbReference type="ChEBI" id="CHEBI:57692"/>
    </cofactor>
</comment>
<proteinExistence type="predicted"/>
<dbReference type="GO" id="GO:0008115">
    <property type="term" value="F:sarcosine oxidase activity"/>
    <property type="evidence" value="ECO:0007669"/>
    <property type="project" value="TreeGrafter"/>
</dbReference>
<evidence type="ECO:0000313" key="7">
    <source>
        <dbReference type="Proteomes" id="UP000646365"/>
    </source>
</evidence>
<dbReference type="RefSeq" id="WP_189051416.1">
    <property type="nucleotide sequence ID" value="NZ_BMJQ01000018.1"/>
</dbReference>
<dbReference type="InterPro" id="IPR036188">
    <property type="entry name" value="FAD/NAD-bd_sf"/>
</dbReference>
<dbReference type="Gene3D" id="3.50.50.60">
    <property type="entry name" value="FAD/NAD(P)-binding domain"/>
    <property type="match status" value="1"/>
</dbReference>
<keyword evidence="3" id="KW-0274">FAD</keyword>
<dbReference type="PRINTS" id="PR00419">
    <property type="entry name" value="ADXRDTASE"/>
</dbReference>
<dbReference type="PANTHER" id="PTHR10961">
    <property type="entry name" value="PEROXISOMAL SARCOSINE OXIDASE"/>
    <property type="match status" value="1"/>
</dbReference>
<feature type="domain" description="FAD dependent oxidoreductase" evidence="5">
    <location>
        <begin position="3"/>
        <end position="347"/>
    </location>
</feature>
<dbReference type="Pfam" id="PF01266">
    <property type="entry name" value="DAO"/>
    <property type="match status" value="1"/>
</dbReference>
<evidence type="ECO:0000256" key="3">
    <source>
        <dbReference type="ARBA" id="ARBA00022827"/>
    </source>
</evidence>
<evidence type="ECO:0000259" key="5">
    <source>
        <dbReference type="Pfam" id="PF01266"/>
    </source>
</evidence>
<evidence type="ECO:0000256" key="2">
    <source>
        <dbReference type="ARBA" id="ARBA00022630"/>
    </source>
</evidence>
<comment type="caution">
    <text evidence="6">The sequence shown here is derived from an EMBL/GenBank/DDBJ whole genome shotgun (WGS) entry which is preliminary data.</text>
</comment>
<evidence type="ECO:0000313" key="6">
    <source>
        <dbReference type="EMBL" id="GGF41860.1"/>
    </source>
</evidence>
<dbReference type="PANTHER" id="PTHR10961:SF46">
    <property type="entry name" value="PEROXISOMAL SARCOSINE OXIDASE"/>
    <property type="match status" value="1"/>
</dbReference>
<keyword evidence="7" id="KW-1185">Reference proteome</keyword>
<evidence type="ECO:0000256" key="1">
    <source>
        <dbReference type="ARBA" id="ARBA00001974"/>
    </source>
</evidence>
<name>A0A8J3E693_9PROT</name>
<accession>A0A8J3E693</accession>
<gene>
    <name evidence="6" type="ORF">GCM10011611_55370</name>
</gene>
<dbReference type="EMBL" id="BMJQ01000018">
    <property type="protein sequence ID" value="GGF41860.1"/>
    <property type="molecule type" value="Genomic_DNA"/>
</dbReference>
<dbReference type="SUPFAM" id="SSF54373">
    <property type="entry name" value="FAD-linked reductases, C-terminal domain"/>
    <property type="match status" value="1"/>
</dbReference>
<dbReference type="Gene3D" id="3.30.9.10">
    <property type="entry name" value="D-Amino Acid Oxidase, subunit A, domain 2"/>
    <property type="match status" value="1"/>
</dbReference>
<evidence type="ECO:0000256" key="4">
    <source>
        <dbReference type="ARBA" id="ARBA00023002"/>
    </source>
</evidence>
<reference evidence="6" key="2">
    <citation type="submission" date="2020-09" db="EMBL/GenBank/DDBJ databases">
        <authorList>
            <person name="Sun Q."/>
            <person name="Zhou Y."/>
        </authorList>
    </citation>
    <scope>NUCLEOTIDE SEQUENCE</scope>
    <source>
        <strain evidence="6">CGMCC 1.15725</strain>
    </source>
</reference>
<keyword evidence="4" id="KW-0560">Oxidoreductase</keyword>
<dbReference type="Proteomes" id="UP000646365">
    <property type="component" value="Unassembled WGS sequence"/>
</dbReference>
<sequence length="367" mass="39467">MKVSIVGAGIMGLGTAWALERLGHQVTVFEQGPVPNPKGSSVDRHRLIRYPYGAAEGYMRMVADAYAIWDQVWADLGETLYRPTGTLCLSRTGAERHRASIAALERAGHAVERLSEAELVRRFPLVNAGQVDAAYYLESGGLLFADRIVAALARRLAQRGVEIRPETPVAEIDPDRGFVTLADGTVVGADALVVAAGPWVARLVPGLGRRVKPSRQVVAYLNPPDDLMPLWQAGPMLLDIDPSEGFYAVPPREDAGLKVSDHRFSLSGDPDGDRAGTEAEVATALASCARRLKRFDEYRIDRLQACFYTVEPEEKFIIEPVGLSTYVMSPCSGHGFKFGPLLGSAVAGAINAGEPGDIAAWAAGAMQ</sequence>